<dbReference type="RefSeq" id="WP_353707605.1">
    <property type="nucleotide sequence ID" value="NZ_CP159290.1"/>
</dbReference>
<evidence type="ECO:0000313" key="1">
    <source>
        <dbReference type="EMBL" id="XCH29307.1"/>
    </source>
</evidence>
<proteinExistence type="predicted"/>
<organism evidence="1">
    <name type="scientific">Cellulosimicrobium sp. ES-005</name>
    <dbReference type="NCBI Taxonomy" id="3163031"/>
    <lineage>
        <taxon>Bacteria</taxon>
        <taxon>Bacillati</taxon>
        <taxon>Actinomycetota</taxon>
        <taxon>Actinomycetes</taxon>
        <taxon>Micrococcales</taxon>
        <taxon>Promicromonosporaceae</taxon>
        <taxon>Cellulosimicrobium</taxon>
    </lineage>
</organism>
<dbReference type="EMBL" id="CP159290">
    <property type="protein sequence ID" value="XCH29307.1"/>
    <property type="molecule type" value="Genomic_DNA"/>
</dbReference>
<evidence type="ECO:0008006" key="2">
    <source>
        <dbReference type="Google" id="ProtNLM"/>
    </source>
</evidence>
<name>A0AAU8FXF8_9MICO</name>
<reference evidence="1" key="1">
    <citation type="submission" date="2024-06" db="EMBL/GenBank/DDBJ databases">
        <title>Complete genome sequence of the cellulolytic actinobacterium, Cellulosimicrobium ES-005.</title>
        <authorList>
            <person name="Matthews C.T."/>
            <person name="Underwood K.D."/>
            <person name="Ghanchi K.M."/>
            <person name="Fields S.D."/>
            <person name="Gardner S.G."/>
        </authorList>
    </citation>
    <scope>NUCLEOTIDE SEQUENCE</scope>
    <source>
        <strain evidence="1">ES-005</strain>
    </source>
</reference>
<gene>
    <name evidence="1" type="ORF">ABRQ22_17240</name>
</gene>
<sequence>MADIPSTPADENVSVILVQALADPDAPAVDELTGGTVVDISCYLTSDGYNPGLDEQVISDERLCSKQIFEQPGRNSRTLSLTYIDNTNSANATTDNKAKETLEPGVDLFLVGRRGVKFDEPYAVGQKVWVWPIKPGEYNDLPPEANSVLKTTQKQFVTGSVRTDVAVVAGA</sequence>
<dbReference type="Pfam" id="PF25595">
    <property type="entry name" value="Phage_TTP_16"/>
    <property type="match status" value="1"/>
</dbReference>
<dbReference type="AlphaFoldDB" id="A0AAU8FXF8"/>
<dbReference type="InterPro" id="IPR058009">
    <property type="entry name" value="TTP_Phage_16"/>
</dbReference>
<protein>
    <recommendedName>
        <fullName evidence="2">Major tail protein</fullName>
    </recommendedName>
</protein>
<accession>A0AAU8FXF8</accession>